<evidence type="ECO:0000313" key="3">
    <source>
        <dbReference type="Proteomes" id="UP000765509"/>
    </source>
</evidence>
<dbReference type="EMBL" id="AVOT02112669">
    <property type="protein sequence ID" value="MBW0582507.1"/>
    <property type="molecule type" value="Genomic_DNA"/>
</dbReference>
<feature type="region of interest" description="Disordered" evidence="1">
    <location>
        <begin position="43"/>
        <end position="93"/>
    </location>
</feature>
<dbReference type="AlphaFoldDB" id="A0A9Q3KKE5"/>
<evidence type="ECO:0000256" key="1">
    <source>
        <dbReference type="SAM" id="MobiDB-lite"/>
    </source>
</evidence>
<protein>
    <submittedName>
        <fullName evidence="2">Uncharacterized protein</fullName>
    </submittedName>
</protein>
<reference evidence="2" key="1">
    <citation type="submission" date="2021-03" db="EMBL/GenBank/DDBJ databases">
        <title>Draft genome sequence of rust myrtle Austropuccinia psidii MF-1, a brazilian biotype.</title>
        <authorList>
            <person name="Quecine M.C."/>
            <person name="Pachon D.M.R."/>
            <person name="Bonatelli M.L."/>
            <person name="Correr F.H."/>
            <person name="Franceschini L.M."/>
            <person name="Leite T.F."/>
            <person name="Margarido G.R.A."/>
            <person name="Almeida C.A."/>
            <person name="Ferrarezi J.A."/>
            <person name="Labate C.A."/>
        </authorList>
    </citation>
    <scope>NUCLEOTIDE SEQUENCE</scope>
    <source>
        <strain evidence="2">MF-1</strain>
    </source>
</reference>
<accession>A0A9Q3KKE5</accession>
<name>A0A9Q3KKE5_9BASI</name>
<dbReference type="Proteomes" id="UP000765509">
    <property type="component" value="Unassembled WGS sequence"/>
</dbReference>
<keyword evidence="3" id="KW-1185">Reference proteome</keyword>
<comment type="caution">
    <text evidence="2">The sequence shown here is derived from an EMBL/GenBank/DDBJ whole genome shotgun (WGS) entry which is preliminary data.</text>
</comment>
<proteinExistence type="predicted"/>
<gene>
    <name evidence="2" type="ORF">O181_122222</name>
</gene>
<feature type="compositionally biased region" description="Polar residues" evidence="1">
    <location>
        <begin position="48"/>
        <end position="74"/>
    </location>
</feature>
<sequence>MSIMASLKVLVTTQDLPCNFGEVRILWSWTSLMGPGHVAPEAPANLGSGASNSPHSPWTVGPQNHQKDQMSQNDPNHHRKGHDPKSRVGPIGPKKPFFEAFSGIMGTRPPIEDFEGIPIKAGRAKTSIGPFTMRYMNIYSLVINF</sequence>
<evidence type="ECO:0000313" key="2">
    <source>
        <dbReference type="EMBL" id="MBW0582507.1"/>
    </source>
</evidence>
<organism evidence="2 3">
    <name type="scientific">Austropuccinia psidii MF-1</name>
    <dbReference type="NCBI Taxonomy" id="1389203"/>
    <lineage>
        <taxon>Eukaryota</taxon>
        <taxon>Fungi</taxon>
        <taxon>Dikarya</taxon>
        <taxon>Basidiomycota</taxon>
        <taxon>Pucciniomycotina</taxon>
        <taxon>Pucciniomycetes</taxon>
        <taxon>Pucciniales</taxon>
        <taxon>Sphaerophragmiaceae</taxon>
        <taxon>Austropuccinia</taxon>
    </lineage>
</organism>